<dbReference type="PANTHER" id="PTHR34605">
    <property type="entry name" value="PHAGE_INTEGRASE DOMAIN-CONTAINING PROTEIN"/>
    <property type="match status" value="1"/>
</dbReference>
<dbReference type="InterPro" id="IPR052925">
    <property type="entry name" value="Phage_Integrase-like_Recomb"/>
</dbReference>
<keyword evidence="1" id="KW-0238">DNA-binding</keyword>
<dbReference type="InterPro" id="IPR002104">
    <property type="entry name" value="Integrase_catalytic"/>
</dbReference>
<dbReference type="InterPro" id="IPR011010">
    <property type="entry name" value="DNA_brk_join_enz"/>
</dbReference>
<accession>A0ABT6W4L6</accession>
<dbReference type="Proteomes" id="UP001156398">
    <property type="component" value="Unassembled WGS sequence"/>
</dbReference>
<gene>
    <name evidence="5" type="ORF">POF43_023740</name>
</gene>
<comment type="caution">
    <text evidence="5">The sequence shown here is derived from an EMBL/GenBank/DDBJ whole genome shotgun (WGS) entry which is preliminary data.</text>
</comment>
<dbReference type="EMBL" id="JAAGKO020000040">
    <property type="protein sequence ID" value="MDI5965700.1"/>
    <property type="molecule type" value="Genomic_DNA"/>
</dbReference>
<feature type="compositionally biased region" description="Basic and acidic residues" evidence="3">
    <location>
        <begin position="373"/>
        <end position="385"/>
    </location>
</feature>
<keyword evidence="6" id="KW-1185">Reference proteome</keyword>
<sequence length="385" mass="42691">MSEPDEVVDAELVEDDHLPIRRPDNTTARPLVDLHTILVPGQPIPTEADQPTYTEADLRVSEATAERLKNKSKPVNTSRTYDNQRDLFRRWCETEGRVARPCTTATYVEYVAHLIDDGRAPNAISVAMSAIRTWMPDDKKPGTTEARGMLNEYRKEWNKRVGVKKAPAITDAMLQAMIATCDLEHPNGIRDRCVLLLGRGALNRRIELADLTIGNVTVEAEGVALWISASKTDQEAKGEETFIPADDDPLLDPVAATRAWLNVLHQLGVHDGAFLRALTREGRLQSRVRATNRGEHVTGDAINTWVRGRAQAAGLPGWKKVTAHGLRRGGAQAIADADGDPTSQGRWKAGSAVVKREYLDRAQNRGANPWLKVQEKRRSQQKEAE</sequence>
<dbReference type="Gene3D" id="1.10.150.130">
    <property type="match status" value="1"/>
</dbReference>
<dbReference type="SUPFAM" id="SSF56349">
    <property type="entry name" value="DNA breaking-rejoining enzymes"/>
    <property type="match status" value="1"/>
</dbReference>
<dbReference type="InterPro" id="IPR010998">
    <property type="entry name" value="Integrase_recombinase_N"/>
</dbReference>
<evidence type="ECO:0000313" key="5">
    <source>
        <dbReference type="EMBL" id="MDI5965700.1"/>
    </source>
</evidence>
<feature type="region of interest" description="Disordered" evidence="3">
    <location>
        <begin position="365"/>
        <end position="385"/>
    </location>
</feature>
<organism evidence="5 6">
    <name type="scientific">Streptantibioticus silvisoli</name>
    <dbReference type="NCBI Taxonomy" id="2705255"/>
    <lineage>
        <taxon>Bacteria</taxon>
        <taxon>Bacillati</taxon>
        <taxon>Actinomycetota</taxon>
        <taxon>Actinomycetes</taxon>
        <taxon>Kitasatosporales</taxon>
        <taxon>Streptomycetaceae</taxon>
        <taxon>Streptantibioticus</taxon>
    </lineage>
</organism>
<dbReference type="InterPro" id="IPR013762">
    <property type="entry name" value="Integrase-like_cat_sf"/>
</dbReference>
<dbReference type="RefSeq" id="WP_271322739.1">
    <property type="nucleotide sequence ID" value="NZ_JAAGKO020000040.1"/>
</dbReference>
<dbReference type="PANTHER" id="PTHR34605:SF4">
    <property type="entry name" value="DNA ADENINE METHYLTRANSFERASE"/>
    <property type="match status" value="1"/>
</dbReference>
<evidence type="ECO:0000259" key="4">
    <source>
        <dbReference type="PROSITE" id="PS51898"/>
    </source>
</evidence>
<evidence type="ECO:0000256" key="1">
    <source>
        <dbReference type="ARBA" id="ARBA00023125"/>
    </source>
</evidence>
<evidence type="ECO:0000256" key="2">
    <source>
        <dbReference type="ARBA" id="ARBA00023172"/>
    </source>
</evidence>
<name>A0ABT6W4L6_9ACTN</name>
<feature type="domain" description="Tyr recombinase" evidence="4">
    <location>
        <begin position="164"/>
        <end position="371"/>
    </location>
</feature>
<dbReference type="Gene3D" id="1.10.443.10">
    <property type="entry name" value="Intergrase catalytic core"/>
    <property type="match status" value="1"/>
</dbReference>
<proteinExistence type="predicted"/>
<evidence type="ECO:0000256" key="3">
    <source>
        <dbReference type="SAM" id="MobiDB-lite"/>
    </source>
</evidence>
<evidence type="ECO:0000313" key="6">
    <source>
        <dbReference type="Proteomes" id="UP001156398"/>
    </source>
</evidence>
<reference evidence="5 6" key="1">
    <citation type="submission" date="2023-05" db="EMBL/GenBank/DDBJ databases">
        <title>Streptantibioticus silvisoli sp. nov., acidotolerant actinomycetes 1 from pine litter.</title>
        <authorList>
            <person name="Swiecimska M."/>
            <person name="Golinska P."/>
            <person name="Sangal V."/>
            <person name="Wachnowicz B."/>
            <person name="Goodfellow M."/>
        </authorList>
    </citation>
    <scope>NUCLEOTIDE SEQUENCE [LARGE SCALE GENOMIC DNA]</scope>
    <source>
        <strain evidence="5 6">SL54</strain>
    </source>
</reference>
<dbReference type="SUPFAM" id="SSF47823">
    <property type="entry name" value="lambda integrase-like, N-terminal domain"/>
    <property type="match status" value="1"/>
</dbReference>
<protein>
    <submittedName>
        <fullName evidence="5">Tyrosine-type recombinase/integrase</fullName>
    </submittedName>
</protein>
<keyword evidence="2" id="KW-0233">DNA recombination</keyword>
<dbReference type="PROSITE" id="PS51898">
    <property type="entry name" value="TYR_RECOMBINASE"/>
    <property type="match status" value="1"/>
</dbReference>